<dbReference type="GO" id="GO:0005524">
    <property type="term" value="F:ATP binding"/>
    <property type="evidence" value="ECO:0007669"/>
    <property type="project" value="InterPro"/>
</dbReference>
<dbReference type="GO" id="GO:0005634">
    <property type="term" value="C:nucleus"/>
    <property type="evidence" value="ECO:0007669"/>
    <property type="project" value="TreeGrafter"/>
</dbReference>
<dbReference type="InterPro" id="IPR000719">
    <property type="entry name" value="Prot_kinase_dom"/>
</dbReference>
<evidence type="ECO:0000313" key="3">
    <source>
        <dbReference type="Proteomes" id="UP000688137"/>
    </source>
</evidence>
<dbReference type="PROSITE" id="PS50011">
    <property type="entry name" value="PROTEIN_KINASE_DOM"/>
    <property type="match status" value="1"/>
</dbReference>
<name>A0A8S1JYL9_PARPR</name>
<dbReference type="PANTHER" id="PTHR44167">
    <property type="entry name" value="OVARIAN-SPECIFIC SERINE/THREONINE-PROTEIN KINASE LOK-RELATED"/>
    <property type="match status" value="1"/>
</dbReference>
<comment type="caution">
    <text evidence="2">The sequence shown here is derived from an EMBL/GenBank/DDBJ whole genome shotgun (WGS) entry which is preliminary data.</text>
</comment>
<evidence type="ECO:0000313" key="2">
    <source>
        <dbReference type="EMBL" id="CAD8047743.1"/>
    </source>
</evidence>
<dbReference type="Pfam" id="PF00069">
    <property type="entry name" value="Pkinase"/>
    <property type="match status" value="1"/>
</dbReference>
<proteinExistence type="predicted"/>
<protein>
    <recommendedName>
        <fullName evidence="1">Protein kinase domain-containing protein</fullName>
    </recommendedName>
</protein>
<accession>A0A8S1JYL9</accession>
<feature type="domain" description="Protein kinase" evidence="1">
    <location>
        <begin position="103"/>
        <end position="355"/>
    </location>
</feature>
<dbReference type="PANTHER" id="PTHR44167:SF18">
    <property type="entry name" value="PROTEIN KINASE DOMAIN-CONTAINING PROTEIN"/>
    <property type="match status" value="1"/>
</dbReference>
<gene>
    <name evidence="2" type="ORF">PPRIM_AZ9-3.1.T0120052</name>
</gene>
<dbReference type="OMA" id="QKIHAFG"/>
<dbReference type="Proteomes" id="UP000688137">
    <property type="component" value="Unassembled WGS sequence"/>
</dbReference>
<organism evidence="2 3">
    <name type="scientific">Paramecium primaurelia</name>
    <dbReference type="NCBI Taxonomy" id="5886"/>
    <lineage>
        <taxon>Eukaryota</taxon>
        <taxon>Sar</taxon>
        <taxon>Alveolata</taxon>
        <taxon>Ciliophora</taxon>
        <taxon>Intramacronucleata</taxon>
        <taxon>Oligohymenophorea</taxon>
        <taxon>Peniculida</taxon>
        <taxon>Parameciidae</taxon>
        <taxon>Paramecium</taxon>
    </lineage>
</organism>
<dbReference type="EMBL" id="CAJJDM010000009">
    <property type="protein sequence ID" value="CAD8047743.1"/>
    <property type="molecule type" value="Genomic_DNA"/>
</dbReference>
<sequence>MLLPVIHSFTCERIHYFMNSYYTVNIHTDQIRINQFKSKNTKYICTLTFDNKIYWYTEQQKIHAFGIIVKKKVKFFKGNHKDLEEMRRLIGCKIIFDGIVNLYKCNNQIGEGADSKVFKVEDNINKSLWALKCLERKDDFYQEIRMHQNLEHNHIIQFKEYFQGEQYFYIIMELMGGQTLSKLLEKNLITTHQQCKVIIQALLSALVYLKNEGIIHRDIKPANIMFAQSGRLDSLKLVDFNFAMRQNDTNVQQILFGMNTAPEALQDNPIYSDKMDVYSCGAILYKLYSGEDIHPIRYMQESNVFYDILRNGSIDFQVLEKANTPNQAIRLIKAMLEIDPFKRVNAQEALQLDYFQNESLSPTEKRSRFQQRYQNESLKIGITTDFEINIDQDAKSANIRKIEIHHHHH</sequence>
<dbReference type="GO" id="GO:0004674">
    <property type="term" value="F:protein serine/threonine kinase activity"/>
    <property type="evidence" value="ECO:0007669"/>
    <property type="project" value="TreeGrafter"/>
</dbReference>
<dbReference type="PROSITE" id="PS00108">
    <property type="entry name" value="PROTEIN_KINASE_ST"/>
    <property type="match status" value="1"/>
</dbReference>
<dbReference type="GO" id="GO:0044773">
    <property type="term" value="P:mitotic DNA damage checkpoint signaling"/>
    <property type="evidence" value="ECO:0007669"/>
    <property type="project" value="TreeGrafter"/>
</dbReference>
<dbReference type="GO" id="GO:0005737">
    <property type="term" value="C:cytoplasm"/>
    <property type="evidence" value="ECO:0007669"/>
    <property type="project" value="TreeGrafter"/>
</dbReference>
<evidence type="ECO:0000259" key="1">
    <source>
        <dbReference type="PROSITE" id="PS50011"/>
    </source>
</evidence>
<dbReference type="SMART" id="SM00220">
    <property type="entry name" value="S_TKc"/>
    <property type="match status" value="1"/>
</dbReference>
<dbReference type="InterPro" id="IPR008271">
    <property type="entry name" value="Ser/Thr_kinase_AS"/>
</dbReference>
<reference evidence="2" key="1">
    <citation type="submission" date="2021-01" db="EMBL/GenBank/DDBJ databases">
        <authorList>
            <consortium name="Genoscope - CEA"/>
            <person name="William W."/>
        </authorList>
    </citation>
    <scope>NUCLEOTIDE SEQUENCE</scope>
</reference>
<keyword evidence="3" id="KW-1185">Reference proteome</keyword>
<dbReference type="AlphaFoldDB" id="A0A8S1JYL9"/>